<evidence type="ECO:0000259" key="2">
    <source>
        <dbReference type="PROSITE" id="PS51750"/>
    </source>
</evidence>
<dbReference type="SMART" id="SM01040">
    <property type="entry name" value="Bro-N"/>
    <property type="match status" value="1"/>
</dbReference>
<organism evidence="4 5">
    <name type="scientific">Branchiibius hedensis</name>
    <dbReference type="NCBI Taxonomy" id="672460"/>
    <lineage>
        <taxon>Bacteria</taxon>
        <taxon>Bacillati</taxon>
        <taxon>Actinomycetota</taxon>
        <taxon>Actinomycetes</taxon>
        <taxon>Micrococcales</taxon>
        <taxon>Dermacoccaceae</taxon>
        <taxon>Branchiibius</taxon>
    </lineage>
</organism>
<dbReference type="PANTHER" id="PTHR36180:SF2">
    <property type="entry name" value="BRO FAMILY PROTEIN"/>
    <property type="match status" value="1"/>
</dbReference>
<dbReference type="PANTHER" id="PTHR36180">
    <property type="entry name" value="DNA-BINDING PROTEIN-RELATED-RELATED"/>
    <property type="match status" value="1"/>
</dbReference>
<feature type="domain" description="Bro-N" evidence="2">
    <location>
        <begin position="1"/>
        <end position="103"/>
    </location>
</feature>
<dbReference type="Pfam" id="PF03374">
    <property type="entry name" value="ANT"/>
    <property type="match status" value="1"/>
</dbReference>
<gene>
    <name evidence="3" type="ORF">SAMN04489750_0012</name>
    <name evidence="4" type="ORF">SAMN04489750_3984</name>
</gene>
<dbReference type="InterPro" id="IPR003497">
    <property type="entry name" value="BRO_N_domain"/>
</dbReference>
<feature type="region of interest" description="Disordered" evidence="1">
    <location>
        <begin position="43"/>
        <end position="63"/>
    </location>
</feature>
<reference evidence="5" key="2">
    <citation type="submission" date="2016-10" db="EMBL/GenBank/DDBJ databases">
        <authorList>
            <person name="Varghese N."/>
            <person name="Submissions S."/>
        </authorList>
    </citation>
    <scope>NUCLEOTIDE SEQUENCE [LARGE SCALE GENOMIC DNA]</scope>
    <source>
        <strain evidence="5">DSM 22951</strain>
    </source>
</reference>
<name>A0A2Y9BN53_9MICO</name>
<evidence type="ECO:0000256" key="1">
    <source>
        <dbReference type="SAM" id="MobiDB-lite"/>
    </source>
</evidence>
<dbReference type="InterPro" id="IPR005039">
    <property type="entry name" value="Ant_C"/>
</dbReference>
<dbReference type="Proteomes" id="UP000250028">
    <property type="component" value="Unassembled WGS sequence"/>
</dbReference>
<reference evidence="4" key="1">
    <citation type="submission" date="2016-10" db="EMBL/GenBank/DDBJ databases">
        <authorList>
            <person name="Cai Z."/>
        </authorList>
    </citation>
    <scope>NUCLEOTIDE SEQUENCE [LARGE SCALE GENOMIC DNA]</scope>
    <source>
        <strain evidence="4">DSM 22951</strain>
    </source>
</reference>
<protein>
    <submittedName>
        <fullName evidence="4">Prophage antirepressor</fullName>
    </submittedName>
</protein>
<feature type="compositionally biased region" description="Basic and acidic residues" evidence="1">
    <location>
        <begin position="43"/>
        <end position="52"/>
    </location>
</feature>
<dbReference type="Pfam" id="PF02498">
    <property type="entry name" value="Bro-N"/>
    <property type="match status" value="1"/>
</dbReference>
<dbReference type="GO" id="GO:0003677">
    <property type="term" value="F:DNA binding"/>
    <property type="evidence" value="ECO:0007669"/>
    <property type="project" value="InterPro"/>
</dbReference>
<proteinExistence type="predicted"/>
<dbReference type="PROSITE" id="PS51750">
    <property type="entry name" value="BRO_N"/>
    <property type="match status" value="1"/>
</dbReference>
<dbReference type="EMBL" id="UESZ01000004">
    <property type="protein sequence ID" value="SSA59163.1"/>
    <property type="molecule type" value="Genomic_DNA"/>
</dbReference>
<evidence type="ECO:0000313" key="5">
    <source>
        <dbReference type="Proteomes" id="UP000250028"/>
    </source>
</evidence>
<keyword evidence="5" id="KW-1185">Reference proteome</keyword>
<dbReference type="EMBL" id="UESZ01000001">
    <property type="protein sequence ID" value="SSA32749.1"/>
    <property type="molecule type" value="Genomic_DNA"/>
</dbReference>
<accession>A0A2Y9BN53</accession>
<sequence length="252" mass="28005">MDLIPFNYGDAQVRVVQIDGEPWFVASDVAKVLGYRDAEKMTRRLDDEDRGTRSVGTPGGEQNMTVISEPGLYSAVLGSQVEGAKLFKRWITHEVIPQIRRAGSYGAVKELSYEEMVLRTIEESQARIAAQADQIKELTPKANAWQRFISSDGDMSASEAAKALTRAGHKLGGLHKLYELCDRSRQEGGLGWFFRNGHGQREAYQRVVEQGLIRMKPGTYENSHTGQQHTTVTPRFTAKALDVIAKHLGEAA</sequence>
<dbReference type="AlphaFoldDB" id="A0A2Y9BN53"/>
<evidence type="ECO:0000313" key="3">
    <source>
        <dbReference type="EMBL" id="SSA32749.1"/>
    </source>
</evidence>
<evidence type="ECO:0000313" key="4">
    <source>
        <dbReference type="EMBL" id="SSA59163.1"/>
    </source>
</evidence>
<dbReference type="RefSeq" id="WP_109683542.1">
    <property type="nucleotide sequence ID" value="NZ_QGDN01000001.1"/>
</dbReference>
<dbReference type="OrthoDB" id="9812611at2"/>